<organism evidence="6 7">
    <name type="scientific">Terrilactibacillus tamarindi</name>
    <dbReference type="NCBI Taxonomy" id="2599694"/>
    <lineage>
        <taxon>Bacteria</taxon>
        <taxon>Bacillati</taxon>
        <taxon>Bacillota</taxon>
        <taxon>Bacilli</taxon>
        <taxon>Bacillales</taxon>
        <taxon>Bacillaceae</taxon>
        <taxon>Terrilactibacillus</taxon>
    </lineage>
</organism>
<evidence type="ECO:0000313" key="6">
    <source>
        <dbReference type="EMBL" id="MTT32367.1"/>
    </source>
</evidence>
<evidence type="ECO:0000313" key="7">
    <source>
        <dbReference type="Proteomes" id="UP000440978"/>
    </source>
</evidence>
<keyword evidence="7" id="KW-1185">Reference proteome</keyword>
<dbReference type="EC" id="2.6.1.16" evidence="2"/>
<dbReference type="CDD" id="cd05009">
    <property type="entry name" value="SIS_GlmS_GlmD_2"/>
    <property type="match status" value="1"/>
</dbReference>
<accession>A0A6N8CT44</accession>
<proteinExistence type="predicted"/>
<comment type="catalytic activity">
    <reaction evidence="1">
        <text>D-fructose 6-phosphate + L-glutamine = D-glucosamine 6-phosphate + L-glutamate</text>
        <dbReference type="Rhea" id="RHEA:13237"/>
        <dbReference type="ChEBI" id="CHEBI:29985"/>
        <dbReference type="ChEBI" id="CHEBI:58359"/>
        <dbReference type="ChEBI" id="CHEBI:58725"/>
        <dbReference type="ChEBI" id="CHEBI:61527"/>
        <dbReference type="EC" id="2.6.1.16"/>
    </reaction>
</comment>
<dbReference type="AlphaFoldDB" id="A0A6N8CT44"/>
<evidence type="ECO:0000256" key="2">
    <source>
        <dbReference type="ARBA" id="ARBA00012916"/>
    </source>
</evidence>
<dbReference type="InterPro" id="IPR046348">
    <property type="entry name" value="SIS_dom_sf"/>
</dbReference>
<dbReference type="Gene3D" id="3.40.50.10490">
    <property type="entry name" value="Glucose-6-phosphate isomerase like protein, domain 1"/>
    <property type="match status" value="2"/>
</dbReference>
<dbReference type="OrthoDB" id="9782098at2"/>
<evidence type="ECO:0000256" key="4">
    <source>
        <dbReference type="ARBA" id="ARBA00022737"/>
    </source>
</evidence>
<dbReference type="GO" id="GO:0004360">
    <property type="term" value="F:glutamine-fructose-6-phosphate transaminase (isomerizing) activity"/>
    <property type="evidence" value="ECO:0007669"/>
    <property type="project" value="UniProtKB-EC"/>
</dbReference>
<dbReference type="GO" id="GO:0006002">
    <property type="term" value="P:fructose 6-phosphate metabolic process"/>
    <property type="evidence" value="ECO:0007669"/>
    <property type="project" value="TreeGrafter"/>
</dbReference>
<gene>
    <name evidence="6" type="ORF">GMB86_10150</name>
</gene>
<feature type="domain" description="SIS" evidence="5">
    <location>
        <begin position="182"/>
        <end position="320"/>
    </location>
</feature>
<protein>
    <recommendedName>
        <fullName evidence="3">Glutamine--fructose-6-phosphate aminotransferase [isomerizing]</fullName>
        <ecNumber evidence="2">2.6.1.16</ecNumber>
    </recommendedName>
</protein>
<dbReference type="InterPro" id="IPR001347">
    <property type="entry name" value="SIS_dom"/>
</dbReference>
<feature type="domain" description="SIS" evidence="5">
    <location>
        <begin position="15"/>
        <end position="158"/>
    </location>
</feature>
<dbReference type="InterPro" id="IPR035466">
    <property type="entry name" value="GlmS/AgaS_SIS"/>
</dbReference>
<dbReference type="CDD" id="cd05008">
    <property type="entry name" value="SIS_GlmS_GlmD_1"/>
    <property type="match status" value="1"/>
</dbReference>
<dbReference type="SUPFAM" id="SSF53697">
    <property type="entry name" value="SIS domain"/>
    <property type="match status" value="1"/>
</dbReference>
<dbReference type="PANTHER" id="PTHR10937:SF0">
    <property type="entry name" value="GLUTAMINE--FRUCTOSE-6-PHOSPHATE TRANSAMINASE (ISOMERIZING)"/>
    <property type="match status" value="1"/>
</dbReference>
<dbReference type="GO" id="GO:0006047">
    <property type="term" value="P:UDP-N-acetylglucosamine metabolic process"/>
    <property type="evidence" value="ECO:0007669"/>
    <property type="project" value="TreeGrafter"/>
</dbReference>
<evidence type="ECO:0000259" key="5">
    <source>
        <dbReference type="PROSITE" id="PS51464"/>
    </source>
</evidence>
<dbReference type="Proteomes" id="UP000440978">
    <property type="component" value="Unassembled WGS sequence"/>
</dbReference>
<comment type="caution">
    <text evidence="6">The sequence shown here is derived from an EMBL/GenBank/DDBJ whole genome shotgun (WGS) entry which is preliminary data.</text>
</comment>
<evidence type="ECO:0000256" key="1">
    <source>
        <dbReference type="ARBA" id="ARBA00001031"/>
    </source>
</evidence>
<dbReference type="PANTHER" id="PTHR10937">
    <property type="entry name" value="GLUCOSAMINE--FRUCTOSE-6-PHOSPHATE AMINOTRANSFERASE, ISOMERIZING"/>
    <property type="match status" value="1"/>
</dbReference>
<dbReference type="PROSITE" id="PS51464">
    <property type="entry name" value="SIS"/>
    <property type="match status" value="2"/>
</dbReference>
<dbReference type="InterPro" id="IPR035490">
    <property type="entry name" value="GlmS/FrlB_SIS"/>
</dbReference>
<keyword evidence="4" id="KW-0677">Repeat</keyword>
<sequence>MSKFYQEVCEQPKAIRETIQNNQSMGIEKDKPFLFTGMGSSLVASKLAAEYLNANGIDAIAVDNSELLYYYPTKFLEQFHVFVISQSGESYEAVELAKKYDSVTAVTSSPDTTLASLAGRSLYIHSHKEEAIASSKSFTSTAALLLLLASKIAGTDLTKQLYDAADILDQQFKNADEYKRKIGQFLDANKPLILIGRGPSVCTAQQGALTLKETARMFTEGTSAPQFRHGPFELIKENLQSIFFNPKGITYEINKNFVLEMADLGAKVLYISEEELVHDNILSIVIPSSDEYASVTIYSYITQLAAVELSSQKGLVAGEAEIISKVTGRE</sequence>
<evidence type="ECO:0000256" key="3">
    <source>
        <dbReference type="ARBA" id="ARBA00016090"/>
    </source>
</evidence>
<dbReference type="Pfam" id="PF01380">
    <property type="entry name" value="SIS"/>
    <property type="match status" value="2"/>
</dbReference>
<dbReference type="GO" id="GO:0006487">
    <property type="term" value="P:protein N-linked glycosylation"/>
    <property type="evidence" value="ECO:0007669"/>
    <property type="project" value="TreeGrafter"/>
</dbReference>
<dbReference type="GO" id="GO:0097367">
    <property type="term" value="F:carbohydrate derivative binding"/>
    <property type="evidence" value="ECO:0007669"/>
    <property type="project" value="InterPro"/>
</dbReference>
<reference evidence="6 7" key="1">
    <citation type="submission" date="2019-11" db="EMBL/GenBank/DDBJ databases">
        <title>Terrilactibacillus tamarindus sp. nov. BCM23-1 isolated from bark of Tamarindus indica.</title>
        <authorList>
            <person name="Kingkaew E."/>
            <person name="Tanasupawat S."/>
        </authorList>
    </citation>
    <scope>NUCLEOTIDE SEQUENCE [LARGE SCALE GENOMIC DNA]</scope>
    <source>
        <strain evidence="6 7">BCM23-1</strain>
    </source>
</reference>
<dbReference type="RefSeq" id="WP_155219342.1">
    <property type="nucleotide sequence ID" value="NZ_WNHB01000015.1"/>
</dbReference>
<dbReference type="EMBL" id="WNHB01000015">
    <property type="protein sequence ID" value="MTT32367.1"/>
    <property type="molecule type" value="Genomic_DNA"/>
</dbReference>
<name>A0A6N8CT44_9BACI</name>